<gene>
    <name evidence="6" type="ORF">CONCODRAFT_11029</name>
</gene>
<evidence type="ECO:0000313" key="6">
    <source>
        <dbReference type="EMBL" id="KXN66990.1"/>
    </source>
</evidence>
<dbReference type="Gene3D" id="3.40.50.720">
    <property type="entry name" value="NAD(P)-binding Rossmann-like Domain"/>
    <property type="match status" value="2"/>
</dbReference>
<dbReference type="Pfam" id="PF02826">
    <property type="entry name" value="2-Hacid_dh_C"/>
    <property type="match status" value="1"/>
</dbReference>
<evidence type="ECO:0000256" key="3">
    <source>
        <dbReference type="RuleBase" id="RU003719"/>
    </source>
</evidence>
<evidence type="ECO:0000256" key="2">
    <source>
        <dbReference type="ARBA" id="ARBA00023002"/>
    </source>
</evidence>
<evidence type="ECO:0000256" key="1">
    <source>
        <dbReference type="ARBA" id="ARBA00005854"/>
    </source>
</evidence>
<proteinExistence type="inferred from homology"/>
<dbReference type="STRING" id="796925.A0A137NVZ4"/>
<dbReference type="InterPro" id="IPR050223">
    <property type="entry name" value="D-isomer_2-hydroxyacid_DH"/>
</dbReference>
<dbReference type="PANTHER" id="PTHR10996">
    <property type="entry name" value="2-HYDROXYACID DEHYDROGENASE-RELATED"/>
    <property type="match status" value="1"/>
</dbReference>
<dbReference type="SUPFAM" id="SSF51735">
    <property type="entry name" value="NAD(P)-binding Rossmann-fold domains"/>
    <property type="match status" value="1"/>
</dbReference>
<keyword evidence="7" id="KW-1185">Reference proteome</keyword>
<dbReference type="EMBL" id="KQ964670">
    <property type="protein sequence ID" value="KXN66990.1"/>
    <property type="molecule type" value="Genomic_DNA"/>
</dbReference>
<evidence type="ECO:0000259" key="4">
    <source>
        <dbReference type="Pfam" id="PF00389"/>
    </source>
</evidence>
<dbReference type="Proteomes" id="UP000070444">
    <property type="component" value="Unassembled WGS sequence"/>
</dbReference>
<reference evidence="6 7" key="1">
    <citation type="journal article" date="2015" name="Genome Biol. Evol.">
        <title>Phylogenomic analyses indicate that early fungi evolved digesting cell walls of algal ancestors of land plants.</title>
        <authorList>
            <person name="Chang Y."/>
            <person name="Wang S."/>
            <person name="Sekimoto S."/>
            <person name="Aerts A.L."/>
            <person name="Choi C."/>
            <person name="Clum A."/>
            <person name="LaButti K.M."/>
            <person name="Lindquist E.A."/>
            <person name="Yee Ngan C."/>
            <person name="Ohm R.A."/>
            <person name="Salamov A.A."/>
            <person name="Grigoriev I.V."/>
            <person name="Spatafora J.W."/>
            <person name="Berbee M.L."/>
        </authorList>
    </citation>
    <scope>NUCLEOTIDE SEQUENCE [LARGE SCALE GENOMIC DNA]</scope>
    <source>
        <strain evidence="6 7">NRRL 28638</strain>
    </source>
</reference>
<dbReference type="InterPro" id="IPR036291">
    <property type="entry name" value="NAD(P)-bd_dom_sf"/>
</dbReference>
<evidence type="ECO:0000313" key="7">
    <source>
        <dbReference type="Proteomes" id="UP000070444"/>
    </source>
</evidence>
<dbReference type="SUPFAM" id="SSF52283">
    <property type="entry name" value="Formate/glycerate dehydrogenase catalytic domain-like"/>
    <property type="match status" value="1"/>
</dbReference>
<dbReference type="OrthoDB" id="9991913at2759"/>
<feature type="non-terminal residue" evidence="6">
    <location>
        <position position="309"/>
    </location>
</feature>
<protein>
    <submittedName>
        <fullName evidence="6">D-3-phosphoglycerate dehydrogenase</fullName>
    </submittedName>
</protein>
<sequence length="309" mass="33783">MSKPKVTITKQMTPGVDKWIADELTNEWDLKWYQDIKAIGKEKLYEITKGAEGILVNPGVDVVDKELLDNIGPQLKVVSTISVGYDHVDIAELKKRGIRLGHTPNATTNSTADLNLGLTLMVTRKLYNGAKCVRDGGWGPWEPNFFVGTSISDKVIGIFGAGRIGQATAKRFKGFGPAKIIYNSRSRKPEFEAETGAEYVSFDELVESCDILSINCDLNNATKHIFNTSTFSKMKNHCIIINTSRGGVIKQDDLIEALKSGQIAGAGLDVTDPEPLPMDSELLKFDNVVVTPHLGSANIETREKMAGIA</sequence>
<evidence type="ECO:0000259" key="5">
    <source>
        <dbReference type="Pfam" id="PF02826"/>
    </source>
</evidence>
<feature type="domain" description="D-isomer specific 2-hydroxyacid dehydrogenase NAD-binding" evidence="5">
    <location>
        <begin position="117"/>
        <end position="295"/>
    </location>
</feature>
<dbReference type="FunFam" id="3.40.50.720:FF:000026">
    <property type="entry name" value="Glyoxylate/hydroxypyruvate reductase B"/>
    <property type="match status" value="1"/>
</dbReference>
<name>A0A137NVZ4_CONC2</name>
<dbReference type="CDD" id="cd05301">
    <property type="entry name" value="GDH"/>
    <property type="match status" value="1"/>
</dbReference>
<dbReference type="InterPro" id="IPR006139">
    <property type="entry name" value="D-isomer_2_OHA_DH_cat_dom"/>
</dbReference>
<comment type="similarity">
    <text evidence="1 3">Belongs to the D-isomer specific 2-hydroxyacid dehydrogenase family.</text>
</comment>
<dbReference type="GO" id="GO:0051287">
    <property type="term" value="F:NAD binding"/>
    <property type="evidence" value="ECO:0007669"/>
    <property type="project" value="InterPro"/>
</dbReference>
<dbReference type="PANTHER" id="PTHR10996:SF257">
    <property type="entry name" value="GLYOXYLATE REDUCTASE 1"/>
    <property type="match status" value="1"/>
</dbReference>
<dbReference type="OMA" id="ESHHAIA"/>
<keyword evidence="2 3" id="KW-0560">Oxidoreductase</keyword>
<dbReference type="GO" id="GO:0030267">
    <property type="term" value="F:glyoxylate reductase (NADPH) activity"/>
    <property type="evidence" value="ECO:0007669"/>
    <property type="project" value="TreeGrafter"/>
</dbReference>
<accession>A0A137NVZ4</accession>
<organism evidence="6 7">
    <name type="scientific">Conidiobolus coronatus (strain ATCC 28846 / CBS 209.66 / NRRL 28638)</name>
    <name type="common">Delacroixia coronata</name>
    <dbReference type="NCBI Taxonomy" id="796925"/>
    <lineage>
        <taxon>Eukaryota</taxon>
        <taxon>Fungi</taxon>
        <taxon>Fungi incertae sedis</taxon>
        <taxon>Zoopagomycota</taxon>
        <taxon>Entomophthoromycotina</taxon>
        <taxon>Entomophthoromycetes</taxon>
        <taxon>Entomophthorales</taxon>
        <taxon>Ancylistaceae</taxon>
        <taxon>Conidiobolus</taxon>
    </lineage>
</organism>
<dbReference type="Pfam" id="PF00389">
    <property type="entry name" value="2-Hacid_dh"/>
    <property type="match status" value="1"/>
</dbReference>
<dbReference type="GO" id="GO:0016618">
    <property type="term" value="F:hydroxypyruvate reductase [NAD(P)H] activity"/>
    <property type="evidence" value="ECO:0007669"/>
    <property type="project" value="TreeGrafter"/>
</dbReference>
<feature type="domain" description="D-isomer specific 2-hydroxyacid dehydrogenase catalytic" evidence="4">
    <location>
        <begin position="33"/>
        <end position="306"/>
    </location>
</feature>
<dbReference type="AlphaFoldDB" id="A0A137NVZ4"/>
<dbReference type="GO" id="GO:0005829">
    <property type="term" value="C:cytosol"/>
    <property type="evidence" value="ECO:0007669"/>
    <property type="project" value="TreeGrafter"/>
</dbReference>
<dbReference type="InterPro" id="IPR006140">
    <property type="entry name" value="D-isomer_DH_NAD-bd"/>
</dbReference>